<name>A0A0N0XHV0_9NEIS</name>
<dbReference type="PANTHER" id="PTHR36115">
    <property type="entry name" value="PROLINE-RICH ANTIGEN HOMOLOG-RELATED"/>
    <property type="match status" value="1"/>
</dbReference>
<gene>
    <name evidence="8" type="ORF">WG78_20940</name>
</gene>
<protein>
    <submittedName>
        <fullName evidence="8">RDD family protein</fullName>
    </submittedName>
</protein>
<keyword evidence="4 6" id="KW-1133">Transmembrane helix</keyword>
<dbReference type="RefSeq" id="WP_053939749.1">
    <property type="nucleotide sequence ID" value="NZ_LAQT01000037.1"/>
</dbReference>
<dbReference type="EMBL" id="LAQT01000037">
    <property type="protein sequence ID" value="KPC49401.1"/>
    <property type="molecule type" value="Genomic_DNA"/>
</dbReference>
<reference evidence="8 9" key="1">
    <citation type="submission" date="2015-07" db="EMBL/GenBank/DDBJ databases">
        <title>Draft genome sequence of the Amantichitinum ursilacus IGB-41, a new chitin-degrading bacterium.</title>
        <authorList>
            <person name="Kirstahler P."/>
            <person name="Guenther M."/>
            <person name="Grumaz C."/>
            <person name="Rupp S."/>
            <person name="Zibek S."/>
            <person name="Sohn K."/>
        </authorList>
    </citation>
    <scope>NUCLEOTIDE SEQUENCE [LARGE SCALE GENOMIC DNA]</scope>
    <source>
        <strain evidence="8 9">IGB-41</strain>
    </source>
</reference>
<keyword evidence="5 6" id="KW-0472">Membrane</keyword>
<dbReference type="InterPro" id="IPR010432">
    <property type="entry name" value="RDD"/>
</dbReference>
<keyword evidence="3 6" id="KW-0812">Transmembrane</keyword>
<comment type="caution">
    <text evidence="8">The sequence shown here is derived from an EMBL/GenBank/DDBJ whole genome shotgun (WGS) entry which is preliminary data.</text>
</comment>
<accession>A0A0N0XHV0</accession>
<dbReference type="OrthoDB" id="5298807at2"/>
<dbReference type="PANTHER" id="PTHR36115:SF10">
    <property type="entry name" value="RDD DOMAIN-CONTAINING PROTEIN"/>
    <property type="match status" value="1"/>
</dbReference>
<dbReference type="AlphaFoldDB" id="A0A0N0XHV0"/>
<keyword evidence="2" id="KW-1003">Cell membrane</keyword>
<organism evidence="8 9">
    <name type="scientific">Amantichitinum ursilacus</name>
    <dbReference type="NCBI Taxonomy" id="857265"/>
    <lineage>
        <taxon>Bacteria</taxon>
        <taxon>Pseudomonadati</taxon>
        <taxon>Pseudomonadota</taxon>
        <taxon>Betaproteobacteria</taxon>
        <taxon>Neisseriales</taxon>
        <taxon>Chitinibacteraceae</taxon>
        <taxon>Amantichitinum</taxon>
    </lineage>
</organism>
<feature type="transmembrane region" description="Helical" evidence="6">
    <location>
        <begin position="64"/>
        <end position="82"/>
    </location>
</feature>
<keyword evidence="9" id="KW-1185">Reference proteome</keyword>
<sequence length="192" mass="21890">MTSSLQQPSAQVRAGWWRRFFAWWYEILLLIPVLLIVALIYQGLFALLTQLPVDQLSQSRPASWGLFVALLASMLAYFGLCWQRGGQTLAMKAWRIRIVDSVTGVSPGRRAILIRFGVALLCFGPVLPLTFGAWHNAAWIPWARLSLAWCILPFVWAYLDRDRQFLHDRLAGTRLLFAPKQPRAQQQQPAEA</sequence>
<comment type="subcellular location">
    <subcellularLocation>
        <location evidence="1">Cell membrane</location>
        <topology evidence="1">Multi-pass membrane protein</topology>
    </subcellularLocation>
</comment>
<feature type="domain" description="RDD" evidence="7">
    <location>
        <begin position="13"/>
        <end position="172"/>
    </location>
</feature>
<feature type="transmembrane region" description="Helical" evidence="6">
    <location>
        <begin position="139"/>
        <end position="159"/>
    </location>
</feature>
<feature type="transmembrane region" description="Helical" evidence="6">
    <location>
        <begin position="112"/>
        <end position="133"/>
    </location>
</feature>
<feature type="transmembrane region" description="Helical" evidence="6">
    <location>
        <begin position="21"/>
        <end position="44"/>
    </location>
</feature>
<evidence type="ECO:0000256" key="2">
    <source>
        <dbReference type="ARBA" id="ARBA00022475"/>
    </source>
</evidence>
<evidence type="ECO:0000256" key="3">
    <source>
        <dbReference type="ARBA" id="ARBA00022692"/>
    </source>
</evidence>
<dbReference type="Pfam" id="PF06271">
    <property type="entry name" value="RDD"/>
    <property type="match status" value="1"/>
</dbReference>
<evidence type="ECO:0000313" key="8">
    <source>
        <dbReference type="EMBL" id="KPC49401.1"/>
    </source>
</evidence>
<evidence type="ECO:0000256" key="5">
    <source>
        <dbReference type="ARBA" id="ARBA00023136"/>
    </source>
</evidence>
<dbReference type="STRING" id="857265.WG78_20940"/>
<evidence type="ECO:0000256" key="1">
    <source>
        <dbReference type="ARBA" id="ARBA00004651"/>
    </source>
</evidence>
<dbReference type="GO" id="GO:0005886">
    <property type="term" value="C:plasma membrane"/>
    <property type="evidence" value="ECO:0007669"/>
    <property type="project" value="UniProtKB-SubCell"/>
</dbReference>
<evidence type="ECO:0000313" key="9">
    <source>
        <dbReference type="Proteomes" id="UP000037939"/>
    </source>
</evidence>
<evidence type="ECO:0000256" key="6">
    <source>
        <dbReference type="SAM" id="Phobius"/>
    </source>
</evidence>
<evidence type="ECO:0000256" key="4">
    <source>
        <dbReference type="ARBA" id="ARBA00022989"/>
    </source>
</evidence>
<proteinExistence type="predicted"/>
<evidence type="ECO:0000259" key="7">
    <source>
        <dbReference type="Pfam" id="PF06271"/>
    </source>
</evidence>
<dbReference type="Proteomes" id="UP000037939">
    <property type="component" value="Unassembled WGS sequence"/>
</dbReference>
<dbReference type="InterPro" id="IPR051791">
    <property type="entry name" value="Pra-immunoreactive"/>
</dbReference>